<evidence type="ECO:0000256" key="8">
    <source>
        <dbReference type="ARBA" id="ARBA00023157"/>
    </source>
</evidence>
<dbReference type="PANTHER" id="PTHR47466:SF1">
    <property type="entry name" value="METALLOPROTEASE MEP1 (AFU_ORTHOLOGUE AFUA_1G07730)-RELATED"/>
    <property type="match status" value="1"/>
</dbReference>
<keyword evidence="5" id="KW-0378">Hydrolase</keyword>
<keyword evidence="3" id="KW-0479">Metal-binding</keyword>
<dbReference type="Proteomes" id="UP000190367">
    <property type="component" value="Unassembled WGS sequence"/>
</dbReference>
<keyword evidence="11" id="KW-1185">Reference proteome</keyword>
<evidence type="ECO:0000256" key="4">
    <source>
        <dbReference type="ARBA" id="ARBA00022729"/>
    </source>
</evidence>
<dbReference type="Gene3D" id="3.40.390.10">
    <property type="entry name" value="Collagenase (Catalytic Domain)"/>
    <property type="match status" value="1"/>
</dbReference>
<evidence type="ECO:0000313" key="11">
    <source>
        <dbReference type="Proteomes" id="UP000190367"/>
    </source>
</evidence>
<gene>
    <name evidence="10" type="ORF">SAMN04488128_103482</name>
</gene>
<evidence type="ECO:0000256" key="3">
    <source>
        <dbReference type="ARBA" id="ARBA00022723"/>
    </source>
</evidence>
<dbReference type="InterPro" id="IPR024079">
    <property type="entry name" value="MetalloPept_cat_dom_sf"/>
</dbReference>
<dbReference type="STRING" id="634771.SAMN04488128_103482"/>
<evidence type="ECO:0000256" key="6">
    <source>
        <dbReference type="ARBA" id="ARBA00022833"/>
    </source>
</evidence>
<keyword evidence="7" id="KW-0482">Metalloprotease</keyword>
<keyword evidence="4" id="KW-0732">Signal</keyword>
<protein>
    <submittedName>
        <fullName evidence="10">Gliding motility-associated C-terminal domain-containing protein</fullName>
    </submittedName>
</protein>
<dbReference type="EMBL" id="FUWZ01000003">
    <property type="protein sequence ID" value="SKA31449.1"/>
    <property type="molecule type" value="Genomic_DNA"/>
</dbReference>
<evidence type="ECO:0000313" key="10">
    <source>
        <dbReference type="EMBL" id="SKA31449.1"/>
    </source>
</evidence>
<evidence type="ECO:0000256" key="5">
    <source>
        <dbReference type="ARBA" id="ARBA00022801"/>
    </source>
</evidence>
<dbReference type="SUPFAM" id="SSF49299">
    <property type="entry name" value="PKD domain"/>
    <property type="match status" value="1"/>
</dbReference>
<dbReference type="GO" id="GO:0046872">
    <property type="term" value="F:metal ion binding"/>
    <property type="evidence" value="ECO:0007669"/>
    <property type="project" value="UniProtKB-KW"/>
</dbReference>
<dbReference type="GO" id="GO:0006508">
    <property type="term" value="P:proteolysis"/>
    <property type="evidence" value="ECO:0007669"/>
    <property type="project" value="UniProtKB-KW"/>
</dbReference>
<organism evidence="10 11">
    <name type="scientific">Chitinophaga eiseniae</name>
    <dbReference type="NCBI Taxonomy" id="634771"/>
    <lineage>
        <taxon>Bacteria</taxon>
        <taxon>Pseudomonadati</taxon>
        <taxon>Bacteroidota</taxon>
        <taxon>Chitinophagia</taxon>
        <taxon>Chitinophagales</taxon>
        <taxon>Chitinophagaceae</taxon>
        <taxon>Chitinophaga</taxon>
    </lineage>
</organism>
<keyword evidence="8" id="KW-1015">Disulfide bond</keyword>
<evidence type="ECO:0000256" key="1">
    <source>
        <dbReference type="ARBA" id="ARBA00008721"/>
    </source>
</evidence>
<dbReference type="InterPro" id="IPR026341">
    <property type="entry name" value="T9SS_type_B"/>
</dbReference>
<evidence type="ECO:0000256" key="2">
    <source>
        <dbReference type="ARBA" id="ARBA00022670"/>
    </source>
</evidence>
<comment type="similarity">
    <text evidence="1">Belongs to the peptidase M43B family.</text>
</comment>
<name>A0A1T4STA5_9BACT</name>
<sequence length="1228" mass="133847">MISTGYKLIIINLYIFARLIIVEMSTFIWKSLAAALLLALAPCLAYAQEGMPATVRPCGTDLLLQQWRQDPSFLAREQAINHALLQRHYITVPGAPSADPAIITLPVVVHILNEDPNAYTDLDVANALQQLNDAYSATGAFTGGRTDTKIRFCLARTAPDGGRTSGILRSHSYLNDFDVDMEGGEVTDMGAWDRSRYINIWVVSSIRSDYMQDFSCGKWSRLTMGGYASAGGDIVVAGLGVGVLAHEMGHYLSLLHTFAARDCKNNDCLTDGDMVCDTPPEKTITGGYACNAPQNSCSSDTLSGFTVDVPDLPDNFMDYGQGTGCILGFTPGQTERMRNFIAAALPLMQTSTVCNDPCAGTVTAAFTRDIAYPVVGEVVTFTATVAAGQSVQWLVDGAPAGTGVTLALPVTTQKTYQLALRVTDNATGCQASTTDAMPVSCGVVARFYPDKRKIASKLGIQTDHVVFTNRSRNATAWKWLISNDKGMAETMVSTDEQLDYVFNTPGNYKVRLYATDGHCEDYTNPVTIVVDDPTADGVVYVSGVECYQQNKLRVKLYFENKGYQTIPKNTPVSFYDDDPRLGKGKRLGTPFLLPADLPGKCVSVLYTTIVDAGREGIDTLVTVMNDNGTVFPVVLPNTGVEESNYGNNFSFKKGFRFHVSLAPGDYTLTPQQQLVLKPSSRGGTIVSAVWETSPYLDCSTCINATFTAPYRKDTVTTVKVRSYTQYACYADTMATLHIPPVDDYTVKLDKVTCSRGDSLHVDFSLCNAYVPGNIPATLQVDFYDRAPGDPAAVKLGNTFLTPMGSAGACSSYGQYLRKTATGQVVAVVNKDHRPFPPATGLNEADYNNNTHTLGYVPPVLTVFPRDTTVFRKAPFHFYYEVAGFDPAVIRWDNSDAYTMDCSNCPAPSVRMLDSSRIGITLTNRYGCVLKGEEYVHLVPPDLTVSLLSAHCYDNEHILLKFKVCVANGYDSIFRKIPVSFYNGDPGNERTKILEPLFYTPVAQEGDCREFSHVVSAPGTAEVVAMVNDKSGFVWKETDYTNNRSVLGYEPFAIRATPVLISLPRPASVPLRTAVTGGPAAAYTWAPQSGLSCVTCPYPVAAATSSMRYIVTARNDYWCTDTASVQIQTFVNAGISMPNAFSPNGDGQNDFFYVIGSWDIRQVRNLSVFNRSGNKVFEAVNTPANDRAYGWDGMVKGQKADMGTYVYFATVEYIDGTVKLIKGAVTLIR</sequence>
<accession>A0A1T4STA5</accession>
<feature type="domain" description="Peptidase M43 pregnancy-associated plasma-A" evidence="9">
    <location>
        <begin position="191"/>
        <end position="342"/>
    </location>
</feature>
<reference evidence="11" key="1">
    <citation type="submission" date="2017-02" db="EMBL/GenBank/DDBJ databases">
        <authorList>
            <person name="Varghese N."/>
            <person name="Submissions S."/>
        </authorList>
    </citation>
    <scope>NUCLEOTIDE SEQUENCE [LARGE SCALE GENOMIC DNA]</scope>
    <source>
        <strain evidence="11">DSM 22224</strain>
    </source>
</reference>
<evidence type="ECO:0000256" key="7">
    <source>
        <dbReference type="ARBA" id="ARBA00023049"/>
    </source>
</evidence>
<keyword evidence="2" id="KW-0645">Protease</keyword>
<dbReference type="PANTHER" id="PTHR47466">
    <property type="match status" value="1"/>
</dbReference>
<dbReference type="Pfam" id="PF05572">
    <property type="entry name" value="Peptidase_M43"/>
    <property type="match status" value="1"/>
</dbReference>
<evidence type="ECO:0000259" key="9">
    <source>
        <dbReference type="Pfam" id="PF05572"/>
    </source>
</evidence>
<dbReference type="InterPro" id="IPR008754">
    <property type="entry name" value="Peptidase_M43"/>
</dbReference>
<dbReference type="InterPro" id="IPR013783">
    <property type="entry name" value="Ig-like_fold"/>
</dbReference>
<keyword evidence="6" id="KW-0862">Zinc</keyword>
<dbReference type="SUPFAM" id="SSF55486">
    <property type="entry name" value="Metalloproteases ('zincins'), catalytic domain"/>
    <property type="match status" value="1"/>
</dbReference>
<proteinExistence type="inferred from homology"/>
<dbReference type="Gene3D" id="2.60.40.10">
    <property type="entry name" value="Immunoglobulins"/>
    <property type="match status" value="1"/>
</dbReference>
<dbReference type="NCBIfam" id="TIGR04131">
    <property type="entry name" value="Bac_Flav_CTERM"/>
    <property type="match status" value="1"/>
</dbReference>
<dbReference type="GO" id="GO:0008237">
    <property type="term" value="F:metallopeptidase activity"/>
    <property type="evidence" value="ECO:0007669"/>
    <property type="project" value="UniProtKB-KW"/>
</dbReference>
<dbReference type="Pfam" id="PF13585">
    <property type="entry name" value="CHU_C"/>
    <property type="match status" value="1"/>
</dbReference>
<dbReference type="AlphaFoldDB" id="A0A1T4STA5"/>
<dbReference type="InterPro" id="IPR035986">
    <property type="entry name" value="PKD_dom_sf"/>
</dbReference>